<feature type="non-terminal residue" evidence="2">
    <location>
        <position position="106"/>
    </location>
</feature>
<feature type="compositionally biased region" description="Low complexity" evidence="1">
    <location>
        <begin position="93"/>
        <end position="106"/>
    </location>
</feature>
<name>A0A9W4T7J9_9GLOM</name>
<dbReference type="AlphaFoldDB" id="A0A9W4T7J9"/>
<comment type="caution">
    <text evidence="2">The sequence shown here is derived from an EMBL/GenBank/DDBJ whole genome shotgun (WGS) entry which is preliminary data.</text>
</comment>
<keyword evidence="3" id="KW-1185">Reference proteome</keyword>
<dbReference type="InterPro" id="IPR009772">
    <property type="entry name" value="CDC123"/>
</dbReference>
<evidence type="ECO:0000313" key="3">
    <source>
        <dbReference type="Proteomes" id="UP001153678"/>
    </source>
</evidence>
<accession>A0A9W4T7J9</accession>
<evidence type="ECO:0000313" key="2">
    <source>
        <dbReference type="EMBL" id="CAI2195185.1"/>
    </source>
</evidence>
<gene>
    <name evidence="2" type="ORF">FWILDA_LOCUS16949</name>
</gene>
<organism evidence="2 3">
    <name type="scientific">Funneliformis geosporum</name>
    <dbReference type="NCBI Taxonomy" id="1117311"/>
    <lineage>
        <taxon>Eukaryota</taxon>
        <taxon>Fungi</taxon>
        <taxon>Fungi incertae sedis</taxon>
        <taxon>Mucoromycota</taxon>
        <taxon>Glomeromycotina</taxon>
        <taxon>Glomeromycetes</taxon>
        <taxon>Glomerales</taxon>
        <taxon>Glomeraceae</taxon>
        <taxon>Funneliformis</taxon>
    </lineage>
</organism>
<protein>
    <submittedName>
        <fullName evidence="2">14351_t:CDS:1</fullName>
    </submittedName>
</protein>
<dbReference type="OrthoDB" id="360540at2759"/>
<dbReference type="Proteomes" id="UP001153678">
    <property type="component" value="Unassembled WGS sequence"/>
</dbReference>
<evidence type="ECO:0000256" key="1">
    <source>
        <dbReference type="SAM" id="MobiDB-lite"/>
    </source>
</evidence>
<reference evidence="2" key="1">
    <citation type="submission" date="2022-08" db="EMBL/GenBank/DDBJ databases">
        <authorList>
            <person name="Kallberg Y."/>
            <person name="Tangrot J."/>
            <person name="Rosling A."/>
        </authorList>
    </citation>
    <scope>NUCLEOTIDE SEQUENCE</scope>
    <source>
        <strain evidence="2">Wild A</strain>
    </source>
</reference>
<sequence length="106" mass="11883">VLLIDFNTYGPMTDSLMYTWEEILTATGPPLIRLITSQTESSQSRSQPFAVNRYPHEIFDLSQGQSIAEFAEQFQRELAIAAVGSDGEENDNENNIINNVNQQSQS</sequence>
<feature type="region of interest" description="Disordered" evidence="1">
    <location>
        <begin position="85"/>
        <end position="106"/>
    </location>
</feature>
<dbReference type="Pfam" id="PF07065">
    <property type="entry name" value="D123"/>
    <property type="match status" value="1"/>
</dbReference>
<proteinExistence type="predicted"/>
<dbReference type="EMBL" id="CAMKVN010012057">
    <property type="protein sequence ID" value="CAI2195185.1"/>
    <property type="molecule type" value="Genomic_DNA"/>
</dbReference>